<evidence type="ECO:0000313" key="1">
    <source>
        <dbReference type="EMBL" id="CAB3991641.1"/>
    </source>
</evidence>
<evidence type="ECO:0000313" key="2">
    <source>
        <dbReference type="Proteomes" id="UP001152795"/>
    </source>
</evidence>
<keyword evidence="2" id="KW-1185">Reference proteome</keyword>
<dbReference type="InterPro" id="IPR033467">
    <property type="entry name" value="Tesmin/TSO1-like_CXC"/>
</dbReference>
<sequence length="279" mass="30802">MSKVCRFALFKQEKCSDDQLPPTCDSLRQHIRRANYQAAIWLQSLDAEMAIPPIDENGWSLYDGELHIVWMTTPPAPDSLLECINCGCKTGCKTQRCSCMNVALQCTDVCTCVGCTNGKDSDELSEVGGSRLNGVVGELNLGIQLGMLNVLFGITVESVLVNGVRSTSATRSRNEHVLPAVCIVCQKNYTDLTIVEAMDENLSQCLPGFHAFSGCDSTSSFYRKGKKTTWDTLERNRGYVDAFVSLGSTFSPSDDLVVQLNKVCLLDVWLQNIRECQQM</sequence>
<dbReference type="AlphaFoldDB" id="A0A7D9HVM1"/>
<dbReference type="OrthoDB" id="5982857at2759"/>
<organism evidence="1 2">
    <name type="scientific">Paramuricea clavata</name>
    <name type="common">Red gorgonian</name>
    <name type="synonym">Violescent sea-whip</name>
    <dbReference type="NCBI Taxonomy" id="317549"/>
    <lineage>
        <taxon>Eukaryota</taxon>
        <taxon>Metazoa</taxon>
        <taxon>Cnidaria</taxon>
        <taxon>Anthozoa</taxon>
        <taxon>Octocorallia</taxon>
        <taxon>Malacalcyonacea</taxon>
        <taxon>Plexauridae</taxon>
        <taxon>Paramuricea</taxon>
    </lineage>
</organism>
<protein>
    <submittedName>
        <fullName evidence="1">Uncharacterized protein</fullName>
    </submittedName>
</protein>
<dbReference type="PANTHER" id="PTHR46704:SF9">
    <property type="entry name" value="BHLH DOMAIN-CONTAINING PROTEIN"/>
    <property type="match status" value="1"/>
</dbReference>
<dbReference type="Proteomes" id="UP001152795">
    <property type="component" value="Unassembled WGS sequence"/>
</dbReference>
<accession>A0A7D9HVM1</accession>
<dbReference type="PANTHER" id="PTHR46704">
    <property type="entry name" value="CXC DOMAIN-CONTAINING PROTEIN-RELATED"/>
    <property type="match status" value="1"/>
</dbReference>
<proteinExistence type="predicted"/>
<gene>
    <name evidence="1" type="ORF">PACLA_8A000399</name>
</gene>
<reference evidence="1" key="1">
    <citation type="submission" date="2020-04" db="EMBL/GenBank/DDBJ databases">
        <authorList>
            <person name="Alioto T."/>
            <person name="Alioto T."/>
            <person name="Gomez Garrido J."/>
        </authorList>
    </citation>
    <scope>NUCLEOTIDE SEQUENCE</scope>
    <source>
        <strain evidence="1">A484AB</strain>
    </source>
</reference>
<comment type="caution">
    <text evidence="1">The sequence shown here is derived from an EMBL/GenBank/DDBJ whole genome shotgun (WGS) entry which is preliminary data.</text>
</comment>
<dbReference type="EMBL" id="CACRXK020001890">
    <property type="protein sequence ID" value="CAB3991641.1"/>
    <property type="molecule type" value="Genomic_DNA"/>
</dbReference>
<name>A0A7D9HVM1_PARCT</name>
<dbReference type="SMART" id="SM01114">
    <property type="entry name" value="CXC"/>
    <property type="match status" value="1"/>
</dbReference>